<dbReference type="InterPro" id="IPR006076">
    <property type="entry name" value="FAD-dep_OxRdtase"/>
</dbReference>
<comment type="caution">
    <text evidence="7">The sequence shown here is derived from an EMBL/GenBank/DDBJ whole genome shotgun (WGS) entry which is preliminary data.</text>
</comment>
<evidence type="ECO:0000313" key="7">
    <source>
        <dbReference type="EMBL" id="NYG60212.1"/>
    </source>
</evidence>
<dbReference type="Gene3D" id="2.102.10.10">
    <property type="entry name" value="Rieske [2Fe-2S] iron-sulphur domain"/>
    <property type="match status" value="1"/>
</dbReference>
<accession>A0A7Y9S459</accession>
<dbReference type="GO" id="GO:0046872">
    <property type="term" value="F:metal ion binding"/>
    <property type="evidence" value="ECO:0007669"/>
    <property type="project" value="UniProtKB-KW"/>
</dbReference>
<organism evidence="7 8">
    <name type="scientific">Nocardioides daedukensis</name>
    <dbReference type="NCBI Taxonomy" id="634462"/>
    <lineage>
        <taxon>Bacteria</taxon>
        <taxon>Bacillati</taxon>
        <taxon>Actinomycetota</taxon>
        <taxon>Actinomycetes</taxon>
        <taxon>Propionibacteriales</taxon>
        <taxon>Nocardioidaceae</taxon>
        <taxon>Nocardioides</taxon>
    </lineage>
</organism>
<evidence type="ECO:0000256" key="2">
    <source>
        <dbReference type="ARBA" id="ARBA00022723"/>
    </source>
</evidence>
<dbReference type="EMBL" id="JACCAA010000001">
    <property type="protein sequence ID" value="NYG60212.1"/>
    <property type="molecule type" value="Genomic_DNA"/>
</dbReference>
<dbReference type="RefSeq" id="WP_179503169.1">
    <property type="nucleotide sequence ID" value="NZ_JACCAA010000001.1"/>
</dbReference>
<dbReference type="GO" id="GO:0051537">
    <property type="term" value="F:2 iron, 2 sulfur cluster binding"/>
    <property type="evidence" value="ECO:0007669"/>
    <property type="project" value="UniProtKB-KW"/>
</dbReference>
<dbReference type="Gene3D" id="3.30.9.10">
    <property type="entry name" value="D-Amino Acid Oxidase, subunit A, domain 2"/>
    <property type="match status" value="1"/>
</dbReference>
<dbReference type="PANTHER" id="PTHR13847">
    <property type="entry name" value="SARCOSINE DEHYDROGENASE-RELATED"/>
    <property type="match status" value="1"/>
</dbReference>
<protein>
    <submittedName>
        <fullName evidence="7">Glycine/D-amino acid oxidase-like deaminating enzyme/nitrite reductase/ring-hydroxylating ferredoxin subunit</fullName>
    </submittedName>
</protein>
<keyword evidence="4" id="KW-0411">Iron-sulfur</keyword>
<keyword evidence="1" id="KW-0001">2Fe-2S</keyword>
<evidence type="ECO:0000256" key="3">
    <source>
        <dbReference type="ARBA" id="ARBA00023004"/>
    </source>
</evidence>
<dbReference type="InterPro" id="IPR017941">
    <property type="entry name" value="Rieske_2Fe-2S"/>
</dbReference>
<dbReference type="GO" id="GO:0005737">
    <property type="term" value="C:cytoplasm"/>
    <property type="evidence" value="ECO:0007669"/>
    <property type="project" value="TreeGrafter"/>
</dbReference>
<dbReference type="GO" id="GO:0016705">
    <property type="term" value="F:oxidoreductase activity, acting on paired donors, with incorporation or reduction of molecular oxygen"/>
    <property type="evidence" value="ECO:0007669"/>
    <property type="project" value="UniProtKB-ARBA"/>
</dbReference>
<evidence type="ECO:0000256" key="5">
    <source>
        <dbReference type="SAM" id="MobiDB-lite"/>
    </source>
</evidence>
<dbReference type="SUPFAM" id="SSF50022">
    <property type="entry name" value="ISP domain"/>
    <property type="match status" value="1"/>
</dbReference>
<dbReference type="Gene3D" id="3.50.50.60">
    <property type="entry name" value="FAD/NAD(P)-binding domain"/>
    <property type="match status" value="1"/>
</dbReference>
<dbReference type="Pfam" id="PF00355">
    <property type="entry name" value="Rieske"/>
    <property type="match status" value="1"/>
</dbReference>
<dbReference type="AlphaFoldDB" id="A0A7Y9S459"/>
<dbReference type="Proteomes" id="UP000540656">
    <property type="component" value="Unassembled WGS sequence"/>
</dbReference>
<feature type="region of interest" description="Disordered" evidence="5">
    <location>
        <begin position="494"/>
        <end position="516"/>
    </location>
</feature>
<dbReference type="SUPFAM" id="SSF51905">
    <property type="entry name" value="FAD/NAD(P)-binding domain"/>
    <property type="match status" value="1"/>
</dbReference>
<feature type="domain" description="Rieske" evidence="6">
    <location>
        <begin position="426"/>
        <end position="516"/>
    </location>
</feature>
<dbReference type="InterPro" id="IPR036922">
    <property type="entry name" value="Rieske_2Fe-2S_sf"/>
</dbReference>
<keyword evidence="2" id="KW-0479">Metal-binding</keyword>
<keyword evidence="3" id="KW-0408">Iron</keyword>
<evidence type="ECO:0000256" key="4">
    <source>
        <dbReference type="ARBA" id="ARBA00023014"/>
    </source>
</evidence>
<keyword evidence="8" id="KW-1185">Reference proteome</keyword>
<dbReference type="Pfam" id="PF01266">
    <property type="entry name" value="DAO"/>
    <property type="match status" value="1"/>
</dbReference>
<dbReference type="InterPro" id="IPR036188">
    <property type="entry name" value="FAD/NAD-bd_sf"/>
</dbReference>
<dbReference type="PROSITE" id="PS51296">
    <property type="entry name" value="RIESKE"/>
    <property type="match status" value="1"/>
</dbReference>
<dbReference type="PANTHER" id="PTHR13847:SF274">
    <property type="entry name" value="RIESKE 2FE-2S IRON-SULFUR PROTEIN YHFW-RELATED"/>
    <property type="match status" value="1"/>
</dbReference>
<sequence length="516" mass="54769">MTSLWLDRARPIASDPLPESGVDDLVVGAGITGLTTALLLARAGRRVAVVEARYVGAVATGNTSAKLSLLQGTKLSTLLQHQSHDVAAAYLDSNREGQQWLLRFCRDHEVPVQSRAAVTFAASTGERSSVRAEYDAARRLGLDVAWHERLDTPFPNHGAVVLDDQAQFDPMDVLQALVEQLRSHGGTLHQGVRLTGVSWLGRARATLQHTAGAEAAANDVPSSSELEADEVILATGAPVLDRGLYFAKLEPKRSYVLSYRAAGSIGELEAMYLSAGSSSRSVRDAPGAPGEAGHLLVGGSGHGVGRTGSELAHVEELRRWTDRHFPGAVETHAWSAQDYTSHDTVPYVGLLPRGAGRIHVATGFDKWGMTNGVAAARNISGSILGQQVPWARTLGRRVTRPRGAARILSMNARAVGANALSLLRAESRTAPDELLPGTGEVGRAGVLPVGSSRVEGQTCPVVALCTHVGGTLKWNDAEQTWDCPWHGSRFAPDGTVLEGPATQPLVRRPVSGESTN</sequence>
<proteinExistence type="predicted"/>
<evidence type="ECO:0000256" key="1">
    <source>
        <dbReference type="ARBA" id="ARBA00022714"/>
    </source>
</evidence>
<evidence type="ECO:0000313" key="8">
    <source>
        <dbReference type="Proteomes" id="UP000540656"/>
    </source>
</evidence>
<name>A0A7Y9S459_9ACTN</name>
<gene>
    <name evidence="7" type="ORF">BJ980_003135</name>
</gene>
<evidence type="ECO:0000259" key="6">
    <source>
        <dbReference type="PROSITE" id="PS51296"/>
    </source>
</evidence>
<dbReference type="GO" id="GO:0004497">
    <property type="term" value="F:monooxygenase activity"/>
    <property type="evidence" value="ECO:0007669"/>
    <property type="project" value="UniProtKB-ARBA"/>
</dbReference>
<reference evidence="7 8" key="1">
    <citation type="submission" date="2020-07" db="EMBL/GenBank/DDBJ databases">
        <title>Sequencing the genomes of 1000 actinobacteria strains.</title>
        <authorList>
            <person name="Klenk H.-P."/>
        </authorList>
    </citation>
    <scope>NUCLEOTIDE SEQUENCE [LARGE SCALE GENOMIC DNA]</scope>
    <source>
        <strain evidence="7 8">DSM 23819</strain>
    </source>
</reference>